<gene>
    <name evidence="4" type="ORF">Scaly_0673700</name>
</gene>
<dbReference type="InterPro" id="IPR023213">
    <property type="entry name" value="CAT-like_dom_sf"/>
</dbReference>
<evidence type="ECO:0000313" key="4">
    <source>
        <dbReference type="EMBL" id="KAL0375561.1"/>
    </source>
</evidence>
<proteinExistence type="inferred from homology"/>
<sequence length="221" mass="25491">MSSKTEQEVPEGNGFLCCFPCRQASKLPRQLGFVMVHESPPKCRVYPFSIIWPTLNKFVLRIIPPVSKYSCGTWVCTSFLESDPSESYGLECNLATMVSKMREANIECIKDCARILSDREFGRWLLVDCELEAGQRLHSTDNKVIWISDLSKFEDYELDFGFGKPIWATVTDMPIEDFIVLMNTKHNDGIEAWVYMHESDMPYLDQDEELRMLTTQRGYAI</sequence>
<reference evidence="4" key="2">
    <citation type="journal article" date="2024" name="Plant">
        <title>Genomic evolution and insights into agronomic trait innovations of Sesamum species.</title>
        <authorList>
            <person name="Miao H."/>
            <person name="Wang L."/>
            <person name="Qu L."/>
            <person name="Liu H."/>
            <person name="Sun Y."/>
            <person name="Le M."/>
            <person name="Wang Q."/>
            <person name="Wei S."/>
            <person name="Zheng Y."/>
            <person name="Lin W."/>
            <person name="Duan Y."/>
            <person name="Cao H."/>
            <person name="Xiong S."/>
            <person name="Wang X."/>
            <person name="Wei L."/>
            <person name="Li C."/>
            <person name="Ma Q."/>
            <person name="Ju M."/>
            <person name="Zhao R."/>
            <person name="Li G."/>
            <person name="Mu C."/>
            <person name="Tian Q."/>
            <person name="Mei H."/>
            <person name="Zhang T."/>
            <person name="Gao T."/>
            <person name="Zhang H."/>
        </authorList>
    </citation>
    <scope>NUCLEOTIDE SEQUENCE</scope>
    <source>
        <strain evidence="4">KEN8</strain>
    </source>
</reference>
<dbReference type="EMBL" id="JACGWM010000004">
    <property type="protein sequence ID" value="KAL0375561.1"/>
    <property type="molecule type" value="Genomic_DNA"/>
</dbReference>
<keyword evidence="3" id="KW-0012">Acyltransferase</keyword>
<dbReference type="AlphaFoldDB" id="A0AAW2R6C3"/>
<keyword evidence="2" id="KW-0808">Transferase</keyword>
<accession>A0AAW2R6C3</accession>
<dbReference type="PANTHER" id="PTHR31623">
    <property type="entry name" value="F21J9.9"/>
    <property type="match status" value="1"/>
</dbReference>
<evidence type="ECO:0000256" key="1">
    <source>
        <dbReference type="ARBA" id="ARBA00009861"/>
    </source>
</evidence>
<comment type="similarity">
    <text evidence="1">Belongs to the plant acyltransferase family.</text>
</comment>
<name>A0AAW2R6C3_9LAMI</name>
<evidence type="ECO:0000256" key="3">
    <source>
        <dbReference type="ARBA" id="ARBA00023315"/>
    </source>
</evidence>
<dbReference type="GO" id="GO:0016746">
    <property type="term" value="F:acyltransferase activity"/>
    <property type="evidence" value="ECO:0007669"/>
    <property type="project" value="UniProtKB-KW"/>
</dbReference>
<organism evidence="4">
    <name type="scientific">Sesamum calycinum</name>
    <dbReference type="NCBI Taxonomy" id="2727403"/>
    <lineage>
        <taxon>Eukaryota</taxon>
        <taxon>Viridiplantae</taxon>
        <taxon>Streptophyta</taxon>
        <taxon>Embryophyta</taxon>
        <taxon>Tracheophyta</taxon>
        <taxon>Spermatophyta</taxon>
        <taxon>Magnoliopsida</taxon>
        <taxon>eudicotyledons</taxon>
        <taxon>Gunneridae</taxon>
        <taxon>Pentapetalae</taxon>
        <taxon>asterids</taxon>
        <taxon>lamiids</taxon>
        <taxon>Lamiales</taxon>
        <taxon>Pedaliaceae</taxon>
        <taxon>Sesamum</taxon>
    </lineage>
</organism>
<comment type="caution">
    <text evidence="4">The sequence shown here is derived from an EMBL/GenBank/DDBJ whole genome shotgun (WGS) entry which is preliminary data.</text>
</comment>
<protein>
    <submittedName>
        <fullName evidence="4">Pelargonidin 3-O-(6-caffeoylglucoside) 5-O-(6-O-malonylglucoside) 4'''-malonyltransferase</fullName>
    </submittedName>
</protein>
<dbReference type="Pfam" id="PF02458">
    <property type="entry name" value="Transferase"/>
    <property type="match status" value="1"/>
</dbReference>
<dbReference type="PANTHER" id="PTHR31623:SF124">
    <property type="entry name" value="VINORINE SYNTHASE-RELATED"/>
    <property type="match status" value="1"/>
</dbReference>
<dbReference type="Gene3D" id="3.30.559.10">
    <property type="entry name" value="Chloramphenicol acetyltransferase-like domain"/>
    <property type="match status" value="1"/>
</dbReference>
<evidence type="ECO:0000256" key="2">
    <source>
        <dbReference type="ARBA" id="ARBA00022679"/>
    </source>
</evidence>
<reference evidence="4" key="1">
    <citation type="submission" date="2020-06" db="EMBL/GenBank/DDBJ databases">
        <authorList>
            <person name="Li T."/>
            <person name="Hu X."/>
            <person name="Zhang T."/>
            <person name="Song X."/>
            <person name="Zhang H."/>
            <person name="Dai N."/>
            <person name="Sheng W."/>
            <person name="Hou X."/>
            <person name="Wei L."/>
        </authorList>
    </citation>
    <scope>NUCLEOTIDE SEQUENCE</scope>
    <source>
        <strain evidence="4">KEN8</strain>
        <tissue evidence="4">Leaf</tissue>
    </source>
</reference>